<accession>A0ACC2NWM5</accession>
<evidence type="ECO:0000313" key="1">
    <source>
        <dbReference type="EMBL" id="KAJ8674689.1"/>
    </source>
</evidence>
<gene>
    <name evidence="1" type="ORF">QAD02_010475</name>
</gene>
<proteinExistence type="predicted"/>
<keyword evidence="2" id="KW-1185">Reference proteome</keyword>
<name>A0ACC2NWM5_9HYME</name>
<organism evidence="1 2">
    <name type="scientific">Eretmocerus hayati</name>
    <dbReference type="NCBI Taxonomy" id="131215"/>
    <lineage>
        <taxon>Eukaryota</taxon>
        <taxon>Metazoa</taxon>
        <taxon>Ecdysozoa</taxon>
        <taxon>Arthropoda</taxon>
        <taxon>Hexapoda</taxon>
        <taxon>Insecta</taxon>
        <taxon>Pterygota</taxon>
        <taxon>Neoptera</taxon>
        <taxon>Endopterygota</taxon>
        <taxon>Hymenoptera</taxon>
        <taxon>Apocrita</taxon>
        <taxon>Proctotrupomorpha</taxon>
        <taxon>Chalcidoidea</taxon>
        <taxon>Aphelinidae</taxon>
        <taxon>Aphelininae</taxon>
        <taxon>Eretmocerus</taxon>
    </lineage>
</organism>
<comment type="caution">
    <text evidence="1">The sequence shown here is derived from an EMBL/GenBank/DDBJ whole genome shotgun (WGS) entry which is preliminary data.</text>
</comment>
<evidence type="ECO:0000313" key="2">
    <source>
        <dbReference type="Proteomes" id="UP001239111"/>
    </source>
</evidence>
<dbReference type="EMBL" id="CM056742">
    <property type="protein sequence ID" value="KAJ8674689.1"/>
    <property type="molecule type" value="Genomic_DNA"/>
</dbReference>
<protein>
    <submittedName>
        <fullName evidence="1">Uncharacterized protein</fullName>
    </submittedName>
</protein>
<dbReference type="Proteomes" id="UP001239111">
    <property type="component" value="Chromosome 2"/>
</dbReference>
<reference evidence="1" key="1">
    <citation type="submission" date="2023-04" db="EMBL/GenBank/DDBJ databases">
        <title>A chromosome-level genome assembly of the parasitoid wasp Eretmocerus hayati.</title>
        <authorList>
            <person name="Zhong Y."/>
            <person name="Liu S."/>
            <person name="Liu Y."/>
        </authorList>
    </citation>
    <scope>NUCLEOTIDE SEQUENCE</scope>
    <source>
        <strain evidence="1">ZJU_SS_LIU_2023</strain>
    </source>
</reference>
<sequence length="102" mass="11274">MCPPSAGRMMEIDVVIRRNVKEILHLHETTNIPSVYTSRQYGGLGIANQHDMVYLSALRNGVKATSADPALRASMNQAKTVKKLEEYAQAVGLNHPITVEQK</sequence>